<dbReference type="RefSeq" id="WP_380672558.1">
    <property type="nucleotide sequence ID" value="NZ_JBHTCJ010000017.1"/>
</dbReference>
<proteinExistence type="predicted"/>
<reference evidence="2" key="1">
    <citation type="journal article" date="2019" name="Int. J. Syst. Evol. Microbiol.">
        <title>The Global Catalogue of Microorganisms (GCM) 10K type strain sequencing project: providing services to taxonomists for standard genome sequencing and annotation.</title>
        <authorList>
            <consortium name="The Broad Institute Genomics Platform"/>
            <consortium name="The Broad Institute Genome Sequencing Center for Infectious Disease"/>
            <person name="Wu L."/>
            <person name="Ma J."/>
        </authorList>
    </citation>
    <scope>NUCLEOTIDE SEQUENCE [LARGE SCALE GENOMIC DNA]</scope>
    <source>
        <strain evidence="2">WLHS5</strain>
    </source>
</reference>
<dbReference type="EMBL" id="JBHTCJ010000017">
    <property type="protein sequence ID" value="MFC7344610.1"/>
    <property type="molecule type" value="Genomic_DNA"/>
</dbReference>
<dbReference type="Proteomes" id="UP001596504">
    <property type="component" value="Unassembled WGS sequence"/>
</dbReference>
<protein>
    <submittedName>
        <fullName evidence="1">Uncharacterized protein</fullName>
    </submittedName>
</protein>
<name>A0ABW2LTL5_9PSEU</name>
<gene>
    <name evidence="1" type="ORF">ACFQRI_24650</name>
</gene>
<organism evidence="1 2">
    <name type="scientific">Saccharopolyspora griseoalba</name>
    <dbReference type="NCBI Taxonomy" id="1431848"/>
    <lineage>
        <taxon>Bacteria</taxon>
        <taxon>Bacillati</taxon>
        <taxon>Actinomycetota</taxon>
        <taxon>Actinomycetes</taxon>
        <taxon>Pseudonocardiales</taxon>
        <taxon>Pseudonocardiaceae</taxon>
        <taxon>Saccharopolyspora</taxon>
    </lineage>
</organism>
<evidence type="ECO:0000313" key="2">
    <source>
        <dbReference type="Proteomes" id="UP001596504"/>
    </source>
</evidence>
<sequence length="134" mass="15415">MAGIGSWYRRLTHRASLKEVLDSGATPPLSRTSVRHITEQLREHASAEPHQYWKQYSHQAAHIAGRLWKALPAAEQREVMPIAHRVWSTLFAELRAVWAFQHFGDTQNDIGFTDTKGWLDHLELVLTDHDNQDP</sequence>
<comment type="caution">
    <text evidence="1">The sequence shown here is derived from an EMBL/GenBank/DDBJ whole genome shotgun (WGS) entry which is preliminary data.</text>
</comment>
<keyword evidence="2" id="KW-1185">Reference proteome</keyword>
<evidence type="ECO:0000313" key="1">
    <source>
        <dbReference type="EMBL" id="MFC7344610.1"/>
    </source>
</evidence>
<accession>A0ABW2LTL5</accession>